<reference evidence="10 11" key="1">
    <citation type="submission" date="2022-06" db="EMBL/GenBank/DDBJ databases">
        <title>Endosaccharibacter gen. nov., sp. nov., endophytic bacteria isolated from sugarcane.</title>
        <authorList>
            <person name="Pitiwittayakul N."/>
            <person name="Yukphan P."/>
            <person name="Charoenyingcharoen P."/>
            <person name="Tanasupawat S."/>
        </authorList>
    </citation>
    <scope>NUCLEOTIDE SEQUENCE [LARGE SCALE GENOMIC DNA]</scope>
    <source>
        <strain evidence="10 11">KSS8</strain>
    </source>
</reference>
<accession>A0ABT1W6T8</accession>
<dbReference type="PANTHER" id="PTHR11953">
    <property type="entry name" value="EXOSOME COMPLEX COMPONENT"/>
    <property type="match status" value="1"/>
</dbReference>
<dbReference type="EC" id="2.7.7.56" evidence="7"/>
<dbReference type="Gene3D" id="3.30.230.70">
    <property type="entry name" value="GHMP Kinase, N-terminal domain"/>
    <property type="match status" value="1"/>
</dbReference>
<dbReference type="EMBL" id="JAMSKV010000006">
    <property type="protein sequence ID" value="MCQ8278593.1"/>
    <property type="molecule type" value="Genomic_DNA"/>
</dbReference>
<organism evidence="10 11">
    <name type="scientific">Endosaccharibacter trunci</name>
    <dbReference type="NCBI Taxonomy" id="2812733"/>
    <lineage>
        <taxon>Bacteria</taxon>
        <taxon>Pseudomonadati</taxon>
        <taxon>Pseudomonadota</taxon>
        <taxon>Alphaproteobacteria</taxon>
        <taxon>Acetobacterales</taxon>
        <taxon>Acetobacteraceae</taxon>
        <taxon>Endosaccharibacter</taxon>
    </lineage>
</organism>
<dbReference type="PROSITE" id="PS01277">
    <property type="entry name" value="RIBONUCLEASE_PH"/>
    <property type="match status" value="1"/>
</dbReference>
<dbReference type="SUPFAM" id="SSF54211">
    <property type="entry name" value="Ribosomal protein S5 domain 2-like"/>
    <property type="match status" value="1"/>
</dbReference>
<evidence type="ECO:0000256" key="5">
    <source>
        <dbReference type="ARBA" id="ARBA00022695"/>
    </source>
</evidence>
<dbReference type="InterPro" id="IPR015847">
    <property type="entry name" value="ExoRNase_PH_dom2"/>
</dbReference>
<dbReference type="NCBIfam" id="TIGR01966">
    <property type="entry name" value="RNasePH"/>
    <property type="match status" value="1"/>
</dbReference>
<evidence type="ECO:0000256" key="6">
    <source>
        <dbReference type="ARBA" id="ARBA00022884"/>
    </source>
</evidence>
<feature type="binding site" evidence="7">
    <location>
        <begin position="129"/>
        <end position="131"/>
    </location>
    <ligand>
        <name>phosphate</name>
        <dbReference type="ChEBI" id="CHEBI:43474"/>
        <note>substrate</note>
    </ligand>
</feature>
<dbReference type="PANTHER" id="PTHR11953:SF0">
    <property type="entry name" value="EXOSOME COMPLEX COMPONENT RRP41"/>
    <property type="match status" value="1"/>
</dbReference>
<protein>
    <recommendedName>
        <fullName evidence="7">Ribonuclease PH</fullName>
        <shortName evidence="7">RNase PH</shortName>
        <ecNumber evidence="7">2.7.7.56</ecNumber>
    </recommendedName>
    <alternativeName>
        <fullName evidence="7">tRNA nucleotidyltransferase</fullName>
    </alternativeName>
</protein>
<comment type="subunit">
    <text evidence="7">Homohexameric ring arranged as a trimer of dimers.</text>
</comment>
<evidence type="ECO:0000256" key="3">
    <source>
        <dbReference type="ARBA" id="ARBA00022555"/>
    </source>
</evidence>
<keyword evidence="2 7" id="KW-0698">rRNA processing</keyword>
<feature type="domain" description="Exoribonuclease phosphorolytic" evidence="9">
    <location>
        <begin position="163"/>
        <end position="227"/>
    </location>
</feature>
<dbReference type="Proteomes" id="UP001524587">
    <property type="component" value="Unassembled WGS sequence"/>
</dbReference>
<evidence type="ECO:0000313" key="10">
    <source>
        <dbReference type="EMBL" id="MCQ8278593.1"/>
    </source>
</evidence>
<keyword evidence="11" id="KW-1185">Reference proteome</keyword>
<evidence type="ECO:0000313" key="11">
    <source>
        <dbReference type="Proteomes" id="UP001524587"/>
    </source>
</evidence>
<keyword evidence="7" id="KW-0808">Transferase</keyword>
<proteinExistence type="inferred from homology"/>
<keyword evidence="3 7" id="KW-0820">tRNA-binding</keyword>
<dbReference type="InterPro" id="IPR001247">
    <property type="entry name" value="ExoRNase_PH_dom1"/>
</dbReference>
<dbReference type="SUPFAM" id="SSF55666">
    <property type="entry name" value="Ribonuclease PH domain 2-like"/>
    <property type="match status" value="1"/>
</dbReference>
<gene>
    <name evidence="7 10" type="primary">rph</name>
    <name evidence="10" type="ORF">NFI95_09025</name>
</gene>
<keyword evidence="5 7" id="KW-0548">Nucleotidyltransferase</keyword>
<keyword evidence="6" id="KW-0694">RNA-binding</keyword>
<evidence type="ECO:0000256" key="7">
    <source>
        <dbReference type="HAMAP-Rule" id="MF_00564"/>
    </source>
</evidence>
<comment type="caution">
    <text evidence="10">The sequence shown here is derived from an EMBL/GenBank/DDBJ whole genome shotgun (WGS) entry which is preliminary data.</text>
</comment>
<comment type="function">
    <text evidence="7">Phosphorolytic 3'-5' exoribonuclease that plays an important role in tRNA 3'-end maturation. Removes nucleotide residues following the 3'-CCA terminus of tRNAs; can also add nucleotides to the ends of RNA molecules by using nucleoside diphosphates as substrates, but this may not be physiologically important. Probably plays a role in initiation of 16S rRNA degradation (leading to ribosome degradation) during starvation.</text>
</comment>
<keyword evidence="4 7" id="KW-0819">tRNA processing</keyword>
<dbReference type="InterPro" id="IPR018336">
    <property type="entry name" value="RNase_PH_CS"/>
</dbReference>
<evidence type="ECO:0000256" key="4">
    <source>
        <dbReference type="ARBA" id="ARBA00022694"/>
    </source>
</evidence>
<feature type="binding site" evidence="7">
    <location>
        <position position="91"/>
    </location>
    <ligand>
        <name>phosphate</name>
        <dbReference type="ChEBI" id="CHEBI:43474"/>
        <note>substrate</note>
    </ligand>
</feature>
<evidence type="ECO:0000256" key="1">
    <source>
        <dbReference type="ARBA" id="ARBA00006678"/>
    </source>
</evidence>
<dbReference type="InterPro" id="IPR050080">
    <property type="entry name" value="RNase_PH"/>
</dbReference>
<dbReference type="Pfam" id="PF03725">
    <property type="entry name" value="RNase_PH_C"/>
    <property type="match status" value="1"/>
</dbReference>
<dbReference type="InterPro" id="IPR002381">
    <property type="entry name" value="RNase_PH_bac-type"/>
</dbReference>
<comment type="catalytic activity">
    <reaction evidence="7">
        <text>tRNA(n+1) + phosphate = tRNA(n) + a ribonucleoside 5'-diphosphate</text>
        <dbReference type="Rhea" id="RHEA:10628"/>
        <dbReference type="Rhea" id="RHEA-COMP:17343"/>
        <dbReference type="Rhea" id="RHEA-COMP:17344"/>
        <dbReference type="ChEBI" id="CHEBI:43474"/>
        <dbReference type="ChEBI" id="CHEBI:57930"/>
        <dbReference type="ChEBI" id="CHEBI:173114"/>
        <dbReference type="EC" id="2.7.7.56"/>
    </reaction>
</comment>
<evidence type="ECO:0000259" key="8">
    <source>
        <dbReference type="Pfam" id="PF01138"/>
    </source>
</evidence>
<dbReference type="Pfam" id="PF01138">
    <property type="entry name" value="RNase_PH"/>
    <property type="match status" value="1"/>
</dbReference>
<feature type="domain" description="Exoribonuclease phosphorolytic" evidence="8">
    <location>
        <begin position="16"/>
        <end position="145"/>
    </location>
</feature>
<dbReference type="HAMAP" id="MF_00564">
    <property type="entry name" value="RNase_PH"/>
    <property type="match status" value="1"/>
</dbReference>
<dbReference type="InterPro" id="IPR027408">
    <property type="entry name" value="PNPase/RNase_PH_dom_sf"/>
</dbReference>
<evidence type="ECO:0000256" key="2">
    <source>
        <dbReference type="ARBA" id="ARBA00022552"/>
    </source>
</evidence>
<name>A0ABT1W6T8_9PROT</name>
<sequence>MSGDVSRPSGRALDALRVVSIEPGFSHHAEGSALIRMGGTEVLCTATVEPKVPGFLRGQGLGWVTAEYGMLPRATHKRGQREAARGQQSGRTLEIQRLIGRSLRAVTDRRAMGELTITVDCDVLNADGGTRCAAITGGWVALHHAFSKLVRNRVLPAVPLLGQVAAVSCGLTDAGAVLDLDYVEDSAAEADANFVLTDRGAIVEIQASAEGAPFTDAQFAALHTLARNGVSALFAAQHAALPKD</sequence>
<dbReference type="RefSeq" id="WP_422864069.1">
    <property type="nucleotide sequence ID" value="NZ_JAMSKV010000006.1"/>
</dbReference>
<dbReference type="InterPro" id="IPR020568">
    <property type="entry name" value="Ribosomal_Su5_D2-typ_SF"/>
</dbReference>
<dbReference type="InterPro" id="IPR036345">
    <property type="entry name" value="ExoRNase_PH_dom2_sf"/>
</dbReference>
<evidence type="ECO:0000259" key="9">
    <source>
        <dbReference type="Pfam" id="PF03725"/>
    </source>
</evidence>
<comment type="similarity">
    <text evidence="1 7">Belongs to the RNase PH family.</text>
</comment>